<dbReference type="Proteomes" id="UP001529338">
    <property type="component" value="Unassembled WGS sequence"/>
</dbReference>
<name>A0ABT7SI07_9CELL</name>
<dbReference type="EMBL" id="JAUCGQ010000002">
    <property type="protein sequence ID" value="MDM7855821.1"/>
    <property type="molecule type" value="Genomic_DNA"/>
</dbReference>
<comment type="caution">
    <text evidence="4">The sequence shown here is derived from an EMBL/GenBank/DDBJ whole genome shotgun (WGS) entry which is preliminary data.</text>
</comment>
<dbReference type="GO" id="GO:0005524">
    <property type="term" value="F:ATP binding"/>
    <property type="evidence" value="ECO:0007669"/>
    <property type="project" value="UniProtKB-KW"/>
</dbReference>
<proteinExistence type="predicted"/>
<dbReference type="InterPro" id="IPR036890">
    <property type="entry name" value="HATPase_C_sf"/>
</dbReference>
<dbReference type="Pfam" id="PF13581">
    <property type="entry name" value="HATPase_c_2"/>
    <property type="match status" value="1"/>
</dbReference>
<dbReference type="InterPro" id="IPR050267">
    <property type="entry name" value="Anti-sigma-factor_SerPK"/>
</dbReference>
<dbReference type="Gene3D" id="3.30.565.10">
    <property type="entry name" value="Histidine kinase-like ATPase, C-terminal domain"/>
    <property type="match status" value="1"/>
</dbReference>
<evidence type="ECO:0000313" key="4">
    <source>
        <dbReference type="EMBL" id="MDM7855821.1"/>
    </source>
</evidence>
<dbReference type="CDD" id="cd16936">
    <property type="entry name" value="HATPase_RsbW-like"/>
    <property type="match status" value="1"/>
</dbReference>
<dbReference type="PANTHER" id="PTHR35526:SF3">
    <property type="entry name" value="ANTI-SIGMA-F FACTOR RSBW"/>
    <property type="match status" value="1"/>
</dbReference>
<reference evidence="4 5" key="1">
    <citation type="submission" date="2023-06" db="EMBL/GenBank/DDBJ databases">
        <title>Cellulomonas sp. MW4 Whole genome sequence.</title>
        <authorList>
            <person name="Park S."/>
        </authorList>
    </citation>
    <scope>NUCLEOTIDE SEQUENCE [LARGE SCALE GENOMIC DNA]</scope>
    <source>
        <strain evidence="4 5">MW4</strain>
    </source>
</reference>
<dbReference type="PANTHER" id="PTHR35526">
    <property type="entry name" value="ANTI-SIGMA-F FACTOR RSBW-RELATED"/>
    <property type="match status" value="1"/>
</dbReference>
<sequence length="144" mass="15454">MRISHQSPGSTFVRFIAALSMIPHARHWAGEQARAHRVGLRTVRTIELLATEAVTNAVVHGPPAGTVEVTVDQRGPHLRVGVRDGSDAVPVLRDPAPGEIGGRGVLLIDRLSHAWGVERHHGGGKTVWFDVPRGDRPAPGAQDN</sequence>
<evidence type="ECO:0000313" key="5">
    <source>
        <dbReference type="Proteomes" id="UP001529338"/>
    </source>
</evidence>
<keyword evidence="1" id="KW-0418">Kinase</keyword>
<protein>
    <submittedName>
        <fullName evidence="4">ATP-binding protein</fullName>
    </submittedName>
</protein>
<dbReference type="RefSeq" id="WP_289455833.1">
    <property type="nucleotide sequence ID" value="NZ_JAUCGQ010000002.1"/>
</dbReference>
<dbReference type="SUPFAM" id="SSF55874">
    <property type="entry name" value="ATPase domain of HSP90 chaperone/DNA topoisomerase II/histidine kinase"/>
    <property type="match status" value="1"/>
</dbReference>
<feature type="domain" description="Histidine kinase/HSP90-like ATPase" evidence="3">
    <location>
        <begin position="18"/>
        <end position="129"/>
    </location>
</feature>
<gene>
    <name evidence="4" type="ORF">QRT04_12850</name>
</gene>
<feature type="region of interest" description="Disordered" evidence="2">
    <location>
        <begin position="125"/>
        <end position="144"/>
    </location>
</feature>
<evidence type="ECO:0000259" key="3">
    <source>
        <dbReference type="Pfam" id="PF13581"/>
    </source>
</evidence>
<keyword evidence="1" id="KW-0808">Transferase</keyword>
<evidence type="ECO:0000256" key="2">
    <source>
        <dbReference type="SAM" id="MobiDB-lite"/>
    </source>
</evidence>
<keyword evidence="1" id="KW-0723">Serine/threonine-protein kinase</keyword>
<keyword evidence="4" id="KW-0547">Nucleotide-binding</keyword>
<keyword evidence="4" id="KW-0067">ATP-binding</keyword>
<accession>A0ABT7SI07</accession>
<keyword evidence="5" id="KW-1185">Reference proteome</keyword>
<organism evidence="4 5">
    <name type="scientific">Cellulomonas alba</name>
    <dbReference type="NCBI Taxonomy" id="3053467"/>
    <lineage>
        <taxon>Bacteria</taxon>
        <taxon>Bacillati</taxon>
        <taxon>Actinomycetota</taxon>
        <taxon>Actinomycetes</taxon>
        <taxon>Micrococcales</taxon>
        <taxon>Cellulomonadaceae</taxon>
        <taxon>Cellulomonas</taxon>
    </lineage>
</organism>
<dbReference type="InterPro" id="IPR003594">
    <property type="entry name" value="HATPase_dom"/>
</dbReference>
<evidence type="ECO:0000256" key="1">
    <source>
        <dbReference type="ARBA" id="ARBA00022527"/>
    </source>
</evidence>